<dbReference type="RefSeq" id="WP_130290852.1">
    <property type="nucleotide sequence ID" value="NZ_SHKL01000001.1"/>
</dbReference>
<dbReference type="Proteomes" id="UP000291591">
    <property type="component" value="Unassembled WGS sequence"/>
</dbReference>
<name>A0A4Q7UX04_PSEST</name>
<evidence type="ECO:0000313" key="1">
    <source>
        <dbReference type="EMBL" id="RZT86577.1"/>
    </source>
</evidence>
<comment type="caution">
    <text evidence="1">The sequence shown here is derived from an EMBL/GenBank/DDBJ whole genome shotgun (WGS) entry which is preliminary data.</text>
</comment>
<dbReference type="EMBL" id="SHKL01000001">
    <property type="protein sequence ID" value="RZT86577.1"/>
    <property type="molecule type" value="Genomic_DNA"/>
</dbReference>
<gene>
    <name evidence="1" type="ORF">EV383_3474</name>
</gene>
<protein>
    <submittedName>
        <fullName evidence="1">Uncharacterized protein</fullName>
    </submittedName>
</protein>
<evidence type="ECO:0000313" key="2">
    <source>
        <dbReference type="Proteomes" id="UP000291591"/>
    </source>
</evidence>
<dbReference type="AlphaFoldDB" id="A0A4Q7UX04"/>
<dbReference type="OrthoDB" id="3577421at2"/>
<keyword evidence="2" id="KW-1185">Reference proteome</keyword>
<organism evidence="1 2">
    <name type="scientific">Pseudonocardia sediminis</name>
    <dbReference type="NCBI Taxonomy" id="1397368"/>
    <lineage>
        <taxon>Bacteria</taxon>
        <taxon>Bacillati</taxon>
        <taxon>Actinomycetota</taxon>
        <taxon>Actinomycetes</taxon>
        <taxon>Pseudonocardiales</taxon>
        <taxon>Pseudonocardiaceae</taxon>
        <taxon>Pseudonocardia</taxon>
    </lineage>
</organism>
<accession>A0A4Q7UX04</accession>
<reference evidence="1 2" key="1">
    <citation type="submission" date="2019-02" db="EMBL/GenBank/DDBJ databases">
        <title>Sequencing the genomes of 1000 actinobacteria strains.</title>
        <authorList>
            <person name="Klenk H.-P."/>
        </authorList>
    </citation>
    <scope>NUCLEOTIDE SEQUENCE [LARGE SCALE GENOMIC DNA]</scope>
    <source>
        <strain evidence="1 2">DSM 45779</strain>
    </source>
</reference>
<sequence length="77" mass="8665">MTTLVCERCWSEIDRSSEPMRLIPHRVTDGESGEVRRLQSAVHARACTAPDPGAWNPIRRGVAPAAMRWANEQADHR</sequence>
<proteinExistence type="predicted"/>